<dbReference type="EMBL" id="JAAAMJ010000008">
    <property type="protein sequence ID" value="NDV87407.1"/>
    <property type="molecule type" value="Genomic_DNA"/>
</dbReference>
<sequence length="77" mass="7799">MTILRDVLAELFGMFVGDARLTAAVLLVVAIAAALIDLGDVPPLIGGGVLLVGCLVVLIGAVMRAARRQGAAATRTT</sequence>
<proteinExistence type="predicted"/>
<dbReference type="AlphaFoldDB" id="A0A6L9MHX8"/>
<accession>A0A6L9MHX8</accession>
<evidence type="ECO:0000313" key="2">
    <source>
        <dbReference type="EMBL" id="NDV87407.1"/>
    </source>
</evidence>
<reference evidence="2 3" key="1">
    <citation type="submission" date="2020-01" db="EMBL/GenBank/DDBJ databases">
        <title>Genomes of bacteria type strains.</title>
        <authorList>
            <person name="Chen J."/>
            <person name="Zhu S."/>
            <person name="Chen J."/>
        </authorList>
    </citation>
    <scope>NUCLEOTIDE SEQUENCE [LARGE SCALE GENOMIC DNA]</scope>
    <source>
        <strain evidence="2 3">KCTC 52919</strain>
    </source>
</reference>
<evidence type="ECO:0000313" key="3">
    <source>
        <dbReference type="Proteomes" id="UP000476332"/>
    </source>
</evidence>
<dbReference type="Proteomes" id="UP000476332">
    <property type="component" value="Unassembled WGS sequence"/>
</dbReference>
<keyword evidence="1" id="KW-0812">Transmembrane</keyword>
<organism evidence="2 3">
    <name type="scientific">Aurantimonas aggregata</name>
    <dbReference type="NCBI Taxonomy" id="2047720"/>
    <lineage>
        <taxon>Bacteria</taxon>
        <taxon>Pseudomonadati</taxon>
        <taxon>Pseudomonadota</taxon>
        <taxon>Alphaproteobacteria</taxon>
        <taxon>Hyphomicrobiales</taxon>
        <taxon>Aurantimonadaceae</taxon>
        <taxon>Aurantimonas</taxon>
    </lineage>
</organism>
<keyword evidence="1" id="KW-0472">Membrane</keyword>
<keyword evidence="1" id="KW-1133">Transmembrane helix</keyword>
<feature type="transmembrane region" description="Helical" evidence="1">
    <location>
        <begin position="21"/>
        <end position="38"/>
    </location>
</feature>
<comment type="caution">
    <text evidence="2">The sequence shown here is derived from an EMBL/GenBank/DDBJ whole genome shotgun (WGS) entry which is preliminary data.</text>
</comment>
<feature type="transmembrane region" description="Helical" evidence="1">
    <location>
        <begin position="44"/>
        <end position="66"/>
    </location>
</feature>
<dbReference type="RefSeq" id="WP_163044159.1">
    <property type="nucleotide sequence ID" value="NZ_JAAAMJ010000008.1"/>
</dbReference>
<evidence type="ECO:0000256" key="1">
    <source>
        <dbReference type="SAM" id="Phobius"/>
    </source>
</evidence>
<name>A0A6L9MHX8_9HYPH</name>
<keyword evidence="3" id="KW-1185">Reference proteome</keyword>
<protein>
    <submittedName>
        <fullName evidence="2">Uncharacterized protein</fullName>
    </submittedName>
</protein>
<gene>
    <name evidence="2" type="ORF">GTW51_11925</name>
</gene>